<gene>
    <name evidence="5" type="ORF">DAH66_15350</name>
</gene>
<dbReference type="PANTHER" id="PTHR13966">
    <property type="entry name" value="ENDONUCLEASE RELATED"/>
    <property type="match status" value="1"/>
</dbReference>
<dbReference type="GO" id="GO:0004519">
    <property type="term" value="F:endonuclease activity"/>
    <property type="evidence" value="ECO:0007669"/>
    <property type="project" value="UniProtKB-KW"/>
</dbReference>
<proteinExistence type="predicted"/>
<evidence type="ECO:0000256" key="1">
    <source>
        <dbReference type="PIRSR" id="PIRSR640255-1"/>
    </source>
</evidence>
<feature type="domain" description="DNA/RNA non-specific endonuclease/pyrophosphatase/phosphodiesterase" evidence="4">
    <location>
        <begin position="95"/>
        <end position="349"/>
    </location>
</feature>
<evidence type="ECO:0000259" key="3">
    <source>
        <dbReference type="SMART" id="SM00477"/>
    </source>
</evidence>
<dbReference type="Proteomes" id="UP000287746">
    <property type="component" value="Unassembled WGS sequence"/>
</dbReference>
<dbReference type="PANTHER" id="PTHR13966:SF5">
    <property type="entry name" value="ENDONUCLEASE G, MITOCHONDRIAL"/>
    <property type="match status" value="1"/>
</dbReference>
<feature type="binding site" evidence="2">
    <location>
        <position position="220"/>
    </location>
    <ligand>
        <name>Mg(2+)</name>
        <dbReference type="ChEBI" id="CHEBI:18420"/>
        <note>catalytic</note>
    </ligand>
</feature>
<dbReference type="GO" id="GO:0046872">
    <property type="term" value="F:metal ion binding"/>
    <property type="evidence" value="ECO:0007669"/>
    <property type="project" value="UniProtKB-KW"/>
</dbReference>
<dbReference type="InterPro" id="IPR040255">
    <property type="entry name" value="Non-specific_endonuclease"/>
</dbReference>
<feature type="active site" description="Proton acceptor" evidence="1">
    <location>
        <position position="188"/>
    </location>
</feature>
<dbReference type="GO" id="GO:0003676">
    <property type="term" value="F:nucleic acid binding"/>
    <property type="evidence" value="ECO:0007669"/>
    <property type="project" value="InterPro"/>
</dbReference>
<evidence type="ECO:0000256" key="2">
    <source>
        <dbReference type="PIRSR" id="PIRSR640255-2"/>
    </source>
</evidence>
<evidence type="ECO:0000259" key="4">
    <source>
        <dbReference type="SMART" id="SM00892"/>
    </source>
</evidence>
<dbReference type="GO" id="GO:0016787">
    <property type="term" value="F:hydrolase activity"/>
    <property type="evidence" value="ECO:0007669"/>
    <property type="project" value="InterPro"/>
</dbReference>
<dbReference type="InterPro" id="IPR020821">
    <property type="entry name" value="ENPP1-3/EXOG-like_nuc-like"/>
</dbReference>
<dbReference type="InterPro" id="IPR001604">
    <property type="entry name" value="Endo_G_ENPP1-like_dom"/>
</dbReference>
<comment type="caution">
    <text evidence="5">The sequence shown here is derived from an EMBL/GenBank/DDBJ whole genome shotgun (WGS) entry which is preliminary data.</text>
</comment>
<evidence type="ECO:0000313" key="5">
    <source>
        <dbReference type="EMBL" id="RSY81066.1"/>
    </source>
</evidence>
<protein>
    <submittedName>
        <fullName evidence="5">DNA/RNA non-specific endonuclease</fullName>
    </submittedName>
</protein>
<dbReference type="Gene3D" id="3.40.570.10">
    <property type="entry name" value="Extracellular Endonuclease, subunit A"/>
    <property type="match status" value="1"/>
</dbReference>
<dbReference type="InterPro" id="IPR044925">
    <property type="entry name" value="His-Me_finger_sf"/>
</dbReference>
<dbReference type="RefSeq" id="WP_126005028.1">
    <property type="nucleotide sequence ID" value="NZ_QQYZ01000015.1"/>
</dbReference>
<dbReference type="Pfam" id="PF01223">
    <property type="entry name" value="Endonuclease_NS"/>
    <property type="match status" value="1"/>
</dbReference>
<dbReference type="SMART" id="SM00892">
    <property type="entry name" value="Endonuclease_NS"/>
    <property type="match status" value="1"/>
</dbReference>
<evidence type="ECO:0000313" key="6">
    <source>
        <dbReference type="Proteomes" id="UP000287746"/>
    </source>
</evidence>
<dbReference type="SUPFAM" id="SSF54060">
    <property type="entry name" value="His-Me finger endonucleases"/>
    <property type="match status" value="1"/>
</dbReference>
<dbReference type="SMART" id="SM00477">
    <property type="entry name" value="NUC"/>
    <property type="match status" value="1"/>
</dbReference>
<dbReference type="InterPro" id="IPR044929">
    <property type="entry name" value="DNA/RNA_non-sp_Endonuclease_sf"/>
</dbReference>
<keyword evidence="5" id="KW-0255">Endonuclease</keyword>
<dbReference type="AlphaFoldDB" id="A0A430G134"/>
<keyword evidence="5" id="KW-0540">Nuclease</keyword>
<dbReference type="EMBL" id="QQYZ01000015">
    <property type="protein sequence ID" value="RSY81066.1"/>
    <property type="molecule type" value="Genomic_DNA"/>
</dbReference>
<keyword evidence="5" id="KW-0378">Hydrolase</keyword>
<name>A0A430G134_9SPHN</name>
<accession>A0A430G134</accession>
<feature type="domain" description="ENPP1-3/EXOG-like endonuclease/phosphodiesterase" evidence="3">
    <location>
        <begin position="114"/>
        <end position="349"/>
    </location>
</feature>
<sequence>MATLDWSVRSGPFEAGISSTLVISWFGSITAAARDYWRGNMRALMTALILAGFSTPALAQTFPCSGSAVSPYPALVATDHDHRRVAPQTGALSKTFTAFFASFDDEDDDDGNGQRDLRLNPEVVVYELRGLGPNADGDYAEPRVSIERPNRWYTSPELVPLVETIGGVTNRRIDDSYRGAGAVWNRGHLAMSDHAQRISAEASCNTHNFWNASPQAADLNQGPWMHLENYSAAASNKYRSIWVITGPIFDPATPRLTIGDAGELPVEIPDAFFKILVHESPSGVDILAFIFEQPNALDGQGKPVATASWVNCARASALGHVYDHRPQLASIAQIEQRTGLRFFPDRTDRQQLIDARATTLWPVESRYWDPGNAVCARQRSHP</sequence>
<reference evidence="5 6" key="1">
    <citation type="submission" date="2018-07" db="EMBL/GenBank/DDBJ databases">
        <title>Genomic and Epidemiologic Investigation of an Indolent Hospital Outbreak.</title>
        <authorList>
            <person name="Johnson R.C."/>
            <person name="Deming C."/>
            <person name="Conlan S."/>
            <person name="Zellmer C.J."/>
            <person name="Michelin A.V."/>
            <person name="Lee-Lin S."/>
            <person name="Thomas P.J."/>
            <person name="Park M."/>
            <person name="Weingarten R.A."/>
            <person name="Less J."/>
            <person name="Dekker J.P."/>
            <person name="Frank K.M."/>
            <person name="Musser K.A."/>
            <person name="Mcquiston J.R."/>
            <person name="Henderson D.K."/>
            <person name="Lau A.F."/>
            <person name="Palmore T.N."/>
            <person name="Segre J.A."/>
        </authorList>
    </citation>
    <scope>NUCLEOTIDE SEQUENCE [LARGE SCALE GENOMIC DNA]</scope>
    <source>
        <strain evidence="5 6">SK-CDC1_0717</strain>
    </source>
</reference>
<keyword evidence="2" id="KW-0479">Metal-binding</keyword>
<organism evidence="5 6">
    <name type="scientific">Sphingomonas koreensis</name>
    <dbReference type="NCBI Taxonomy" id="93064"/>
    <lineage>
        <taxon>Bacteria</taxon>
        <taxon>Pseudomonadati</taxon>
        <taxon>Pseudomonadota</taxon>
        <taxon>Alphaproteobacteria</taxon>
        <taxon>Sphingomonadales</taxon>
        <taxon>Sphingomonadaceae</taxon>
        <taxon>Sphingomonas</taxon>
    </lineage>
</organism>